<sequence length="359" mass="40517">MARKGEDYVGTMAVQEKHRFDPQALERFMAANVTGFVSPLEVEQFKGGQSNPTYRLTDGQGRQYVLRRKPPGKLLPSAHAVDREFRVISALNKTNVPTPRAYALCEDESVIGTAFYIMEYCDGRVLWDPLLPEVPKEARLDIYKAKFETLARLHAVDYVALGLGDFGRPGSYVARQISRWGKQYKASETEQIESMERLLEWLPAHLPTDDRTVLVHGDYRLDNMIFHASEPRVLGIIDWEISTLGDPLAELSYLCMLWRTPKDWGGLHGHDLEALGLPTEQQMAAYYCDLVGRSEPDAPLWDFYMAYNLFRVSCIRQGVYARSLDGTASNVRAAESGKLVRPAADLAWQVVRAMAGTRP</sequence>
<dbReference type="EMBL" id="FUWJ01000014">
    <property type="protein sequence ID" value="SKA36576.1"/>
    <property type="molecule type" value="Genomic_DNA"/>
</dbReference>
<dbReference type="Gene3D" id="3.90.1200.10">
    <property type="match status" value="1"/>
</dbReference>
<evidence type="ECO:0000259" key="1">
    <source>
        <dbReference type="Pfam" id="PF01636"/>
    </source>
</evidence>
<keyword evidence="2" id="KW-0808">Transferase</keyword>
<dbReference type="InterPro" id="IPR011009">
    <property type="entry name" value="Kinase-like_dom_sf"/>
</dbReference>
<keyword evidence="2" id="KW-0418">Kinase</keyword>
<dbReference type="AlphaFoldDB" id="A0A1T4T816"/>
<dbReference type="PANTHER" id="PTHR47829">
    <property type="entry name" value="HYDROLASE, PUTATIVE (AFU_ORTHOLOGUE AFUA_1G12880)-RELATED"/>
    <property type="match status" value="1"/>
</dbReference>
<organism evidence="2 3">
    <name type="scientific">Enhydrobacter aerosaccus</name>
    <dbReference type="NCBI Taxonomy" id="225324"/>
    <lineage>
        <taxon>Bacteria</taxon>
        <taxon>Pseudomonadati</taxon>
        <taxon>Pseudomonadota</taxon>
        <taxon>Alphaproteobacteria</taxon>
        <taxon>Hyphomicrobiales</taxon>
        <taxon>Enhydrobacter</taxon>
    </lineage>
</organism>
<accession>A0A1T4T816</accession>
<reference evidence="3" key="1">
    <citation type="submission" date="2017-02" db="EMBL/GenBank/DDBJ databases">
        <authorList>
            <person name="Varghese N."/>
            <person name="Submissions S."/>
        </authorList>
    </citation>
    <scope>NUCLEOTIDE SEQUENCE [LARGE SCALE GENOMIC DNA]</scope>
    <source>
        <strain evidence="3">ATCC 27094</strain>
    </source>
</reference>
<dbReference type="Pfam" id="PF01636">
    <property type="entry name" value="APH"/>
    <property type="match status" value="1"/>
</dbReference>
<dbReference type="STRING" id="225324.SAMN02745126_05805"/>
<gene>
    <name evidence="2" type="ORF">SAMN02745126_05805</name>
</gene>
<evidence type="ECO:0000313" key="2">
    <source>
        <dbReference type="EMBL" id="SKA36576.1"/>
    </source>
</evidence>
<dbReference type="InterPro" id="IPR041726">
    <property type="entry name" value="ACAD10_11_N"/>
</dbReference>
<dbReference type="Proteomes" id="UP000190092">
    <property type="component" value="Unassembled WGS sequence"/>
</dbReference>
<feature type="domain" description="Aminoglycoside phosphotransferase" evidence="1">
    <location>
        <begin position="41"/>
        <end position="263"/>
    </location>
</feature>
<evidence type="ECO:0000313" key="3">
    <source>
        <dbReference type="Proteomes" id="UP000190092"/>
    </source>
</evidence>
<dbReference type="InterPro" id="IPR002575">
    <property type="entry name" value="Aminoglycoside_PTrfase"/>
</dbReference>
<dbReference type="SUPFAM" id="SSF56112">
    <property type="entry name" value="Protein kinase-like (PK-like)"/>
    <property type="match status" value="1"/>
</dbReference>
<protein>
    <submittedName>
        <fullName evidence="2">Predicted kinase, aminoglycoside phosphotransferase (APT) family</fullName>
    </submittedName>
</protein>
<dbReference type="InterPro" id="IPR052898">
    <property type="entry name" value="ACAD10-like"/>
</dbReference>
<dbReference type="CDD" id="cd05154">
    <property type="entry name" value="ACAD10_11_N-like"/>
    <property type="match status" value="1"/>
</dbReference>
<name>A0A1T4T816_9HYPH</name>
<keyword evidence="3" id="KW-1185">Reference proteome</keyword>
<dbReference type="Gene3D" id="3.30.200.20">
    <property type="entry name" value="Phosphorylase Kinase, domain 1"/>
    <property type="match status" value="1"/>
</dbReference>
<dbReference type="PANTHER" id="PTHR47829:SF3">
    <property type="entry name" value="AMINOGLYCOSIDE PHOSPHOTRANSFERASE DOMAIN-CONTAINING PROTEIN"/>
    <property type="match status" value="1"/>
</dbReference>
<proteinExistence type="predicted"/>
<dbReference type="GO" id="GO:0016301">
    <property type="term" value="F:kinase activity"/>
    <property type="evidence" value="ECO:0007669"/>
    <property type="project" value="UniProtKB-KW"/>
</dbReference>